<evidence type="ECO:0000256" key="1">
    <source>
        <dbReference type="SAM" id="MobiDB-lite"/>
    </source>
</evidence>
<dbReference type="PANTHER" id="PTHR37318">
    <property type="entry name" value="BSL7504 PROTEIN"/>
    <property type="match status" value="1"/>
</dbReference>
<protein>
    <submittedName>
        <fullName evidence="3">Helix-turn-helix domain-containing protein</fullName>
    </submittedName>
</protein>
<evidence type="ECO:0000313" key="4">
    <source>
        <dbReference type="Proteomes" id="UP000598297"/>
    </source>
</evidence>
<keyword evidence="4" id="KW-1185">Reference proteome</keyword>
<gene>
    <name evidence="3" type="ORF">GUY60_14270</name>
</gene>
<dbReference type="EMBL" id="JAAAHS010000089">
    <property type="protein sequence ID" value="NBE52570.1"/>
    <property type="molecule type" value="Genomic_DNA"/>
</dbReference>
<dbReference type="InterPro" id="IPR036388">
    <property type="entry name" value="WH-like_DNA-bd_sf"/>
</dbReference>
<organism evidence="3 4">
    <name type="scientific">Streptomyces boluensis</name>
    <dbReference type="NCBI Taxonomy" id="1775135"/>
    <lineage>
        <taxon>Bacteria</taxon>
        <taxon>Bacillati</taxon>
        <taxon>Actinomycetota</taxon>
        <taxon>Actinomycetes</taxon>
        <taxon>Kitasatosporales</taxon>
        <taxon>Streptomycetaceae</taxon>
        <taxon>Streptomyces</taxon>
    </lineage>
</organism>
<dbReference type="AlphaFoldDB" id="A0A964XKS6"/>
<name>A0A964XKS6_9ACTN</name>
<accession>A0A964XKS6</accession>
<evidence type="ECO:0000259" key="2">
    <source>
        <dbReference type="Pfam" id="PF13601"/>
    </source>
</evidence>
<dbReference type="Proteomes" id="UP000598297">
    <property type="component" value="Unassembled WGS sequence"/>
</dbReference>
<feature type="region of interest" description="Disordered" evidence="1">
    <location>
        <begin position="16"/>
        <end position="46"/>
    </location>
</feature>
<comment type="caution">
    <text evidence="3">The sequence shown here is derived from an EMBL/GenBank/DDBJ whole genome shotgun (WGS) entry which is preliminary data.</text>
</comment>
<dbReference type="OrthoDB" id="4952043at2"/>
<dbReference type="InterPro" id="IPR036390">
    <property type="entry name" value="WH_DNA-bd_sf"/>
</dbReference>
<dbReference type="PANTHER" id="PTHR37318:SF1">
    <property type="entry name" value="BSL7504 PROTEIN"/>
    <property type="match status" value="1"/>
</dbReference>
<reference evidence="3" key="1">
    <citation type="submission" date="2020-01" db="EMBL/GenBank/DDBJ databases">
        <title>Whole-genome analyses of novel actinobacteria.</title>
        <authorList>
            <person name="Sahin N."/>
        </authorList>
    </citation>
    <scope>NUCLEOTIDE SEQUENCE</scope>
    <source>
        <strain evidence="3">YC537</strain>
    </source>
</reference>
<dbReference type="Pfam" id="PF13601">
    <property type="entry name" value="HTH_34"/>
    <property type="match status" value="1"/>
</dbReference>
<sequence length="140" mass="15696">MAVPRHRPARLDVRRVGGRRRRVPRRPLHVRTAAPRSPPGHTRRGRPVNGFDHLIHAPNRLRICALLDAAGEAEFAVLQEQLALSASVLSKHTGALIDAGYVEQRKAVRDTRQRVWLRLTPQGRTAYRGHLAALREIVGP</sequence>
<dbReference type="Gene3D" id="1.10.10.10">
    <property type="entry name" value="Winged helix-like DNA-binding domain superfamily/Winged helix DNA-binding domain"/>
    <property type="match status" value="1"/>
</dbReference>
<feature type="compositionally biased region" description="Basic residues" evidence="1">
    <location>
        <begin position="16"/>
        <end position="29"/>
    </location>
</feature>
<dbReference type="InterPro" id="IPR027395">
    <property type="entry name" value="WH_DNA-bd_dom"/>
</dbReference>
<dbReference type="SUPFAM" id="SSF46785">
    <property type="entry name" value="Winged helix' DNA-binding domain"/>
    <property type="match status" value="1"/>
</dbReference>
<feature type="domain" description="Winged helix DNA-binding" evidence="2">
    <location>
        <begin position="60"/>
        <end position="138"/>
    </location>
</feature>
<evidence type="ECO:0000313" key="3">
    <source>
        <dbReference type="EMBL" id="NBE52570.1"/>
    </source>
</evidence>
<proteinExistence type="predicted"/>